<dbReference type="InterPro" id="IPR004518">
    <property type="entry name" value="MazG-like_dom"/>
</dbReference>
<dbReference type="RefSeq" id="WP_006349567.1">
    <property type="nucleotide sequence ID" value="NZ_CP029159.1"/>
</dbReference>
<name>I2MXH4_STRT9</name>
<feature type="region of interest" description="Disordered" evidence="1">
    <location>
        <begin position="104"/>
        <end position="127"/>
    </location>
</feature>
<dbReference type="Proteomes" id="UP000005940">
    <property type="component" value="Chromosome"/>
</dbReference>
<proteinExistence type="predicted"/>
<dbReference type="Pfam" id="PF03819">
    <property type="entry name" value="MazG"/>
    <property type="match status" value="1"/>
</dbReference>
<organism evidence="3 4">
    <name type="scientific">Streptomyces tsukubensis (strain DSM 42081 / NBRC 108919 / NRRL 18488 / 9993)</name>
    <dbReference type="NCBI Taxonomy" id="1114943"/>
    <lineage>
        <taxon>Bacteria</taxon>
        <taxon>Bacillati</taxon>
        <taxon>Actinomycetota</taxon>
        <taxon>Actinomycetes</taxon>
        <taxon>Kitasatosporales</taxon>
        <taxon>Streptomycetaceae</taxon>
        <taxon>Streptomyces</taxon>
    </lineage>
</organism>
<feature type="compositionally biased region" description="Low complexity" evidence="1">
    <location>
        <begin position="108"/>
        <end position="117"/>
    </location>
</feature>
<keyword evidence="4" id="KW-1185">Reference proteome</keyword>
<dbReference type="InterPro" id="IPR044548">
    <property type="entry name" value="AF0060_NTP-PPase_MazG-like"/>
</dbReference>
<dbReference type="EMBL" id="CP029159">
    <property type="protein sequence ID" value="QKM70021.1"/>
    <property type="molecule type" value="Genomic_DNA"/>
</dbReference>
<evidence type="ECO:0000256" key="1">
    <source>
        <dbReference type="SAM" id="MobiDB-lite"/>
    </source>
</evidence>
<evidence type="ECO:0000313" key="3">
    <source>
        <dbReference type="EMBL" id="QKM70021.1"/>
    </source>
</evidence>
<protein>
    <recommendedName>
        <fullName evidence="2">NTP pyrophosphohydrolase MazG-like domain-containing protein</fullName>
    </recommendedName>
</protein>
<evidence type="ECO:0000259" key="2">
    <source>
        <dbReference type="Pfam" id="PF03819"/>
    </source>
</evidence>
<sequence length="127" mass="13555">MKDAPDAAVWPTVDRLCAWLDAAAERPAEQELLLRVLKLSEEVGETAQAVIGASGQNPRKGYSHTWRDVESELCDVVLTAMVALRTLTPDAESVFTEHVRKVARRSLGPAPGTAPRTAPDPGPATAG</sequence>
<accession>I2MXH4</accession>
<feature type="compositionally biased region" description="Pro residues" evidence="1">
    <location>
        <begin position="118"/>
        <end position="127"/>
    </location>
</feature>
<feature type="domain" description="NTP pyrophosphohydrolase MazG-like" evidence="2">
    <location>
        <begin position="37"/>
        <end position="106"/>
    </location>
</feature>
<dbReference type="SUPFAM" id="SSF101386">
    <property type="entry name" value="all-alpha NTP pyrophosphatases"/>
    <property type="match status" value="1"/>
</dbReference>
<evidence type="ECO:0000313" key="4">
    <source>
        <dbReference type="Proteomes" id="UP000005940"/>
    </source>
</evidence>
<dbReference type="Gene3D" id="1.10.287.1080">
    <property type="entry name" value="MazG-like"/>
    <property type="match status" value="1"/>
</dbReference>
<dbReference type="AlphaFoldDB" id="I2MXH4"/>
<dbReference type="CDD" id="cd11533">
    <property type="entry name" value="NTP-PPase_Af0060_like"/>
    <property type="match status" value="1"/>
</dbReference>
<gene>
    <name evidence="3" type="ORF">STSU_025700</name>
</gene>
<reference evidence="3 4" key="1">
    <citation type="journal article" date="2012" name="J. Bacteriol.">
        <title>Draft genome of Streptomyces tsukubaensis NRRL 18488, the producer of the clinically important immunosuppressant tacrolimus (FK506).</title>
        <authorList>
            <person name="Barreiro C."/>
            <person name="Prieto C."/>
            <person name="Sola-Landa A."/>
            <person name="Solera E."/>
            <person name="Martinez-Castro M."/>
            <person name="Perez-Redondo R."/>
            <person name="Garcia-Estrada C."/>
            <person name="Aparicio J.F."/>
            <person name="Fernandez-Martinez L.T."/>
            <person name="Santos-Aberturas J."/>
            <person name="Salehi-Najafabadi Z."/>
            <person name="Rodriguez-Garcia A."/>
            <person name="Tauch A."/>
            <person name="Martin J.F."/>
        </authorList>
    </citation>
    <scope>NUCLEOTIDE SEQUENCE [LARGE SCALE GENOMIC DNA]</scope>
    <source>
        <strain evidence="4">DSM 42081 / NBRC 108919 / NRRL 18488 / 9993</strain>
    </source>
</reference>